<accession>A0ABT8B2G6</accession>
<organism evidence="4 5">
    <name type="scientific">Chitinimonas viridis</name>
    <dbReference type="NCBI Taxonomy" id="664880"/>
    <lineage>
        <taxon>Bacteria</taxon>
        <taxon>Pseudomonadati</taxon>
        <taxon>Pseudomonadota</taxon>
        <taxon>Betaproteobacteria</taxon>
        <taxon>Neisseriales</taxon>
        <taxon>Chitinibacteraceae</taxon>
        <taxon>Chitinimonas</taxon>
    </lineage>
</organism>
<evidence type="ECO:0000313" key="5">
    <source>
        <dbReference type="Proteomes" id="UP001180081"/>
    </source>
</evidence>
<dbReference type="Gene3D" id="3.40.50.1820">
    <property type="entry name" value="alpha/beta hydrolase"/>
    <property type="match status" value="1"/>
</dbReference>
<evidence type="ECO:0000256" key="2">
    <source>
        <dbReference type="ARBA" id="ARBA00022963"/>
    </source>
</evidence>
<reference evidence="4" key="2">
    <citation type="submission" date="2023-06" db="EMBL/GenBank/DDBJ databases">
        <authorList>
            <person name="Lucena T."/>
            <person name="Sun Q."/>
        </authorList>
    </citation>
    <scope>NUCLEOTIDE SEQUENCE</scope>
    <source>
        <strain evidence="4">CECT 7703</strain>
    </source>
</reference>
<dbReference type="RefSeq" id="WP_290331501.1">
    <property type="nucleotide sequence ID" value="NZ_JAUFPU010000003.1"/>
</dbReference>
<keyword evidence="2" id="KW-0442">Lipid degradation</keyword>
<protein>
    <recommendedName>
        <fullName evidence="6">Dienelactone hydrolase</fullName>
    </recommendedName>
</protein>
<reference evidence="4" key="1">
    <citation type="journal article" date="2014" name="Int. J. Syst. Evol. Microbiol.">
        <title>Complete genome of a new Firmicutes species belonging to the dominant human colonic microbiota ('Ruminococcus bicirculans') reveals two chromosomes and a selective capacity to utilize plant glucans.</title>
        <authorList>
            <consortium name="NISC Comparative Sequencing Program"/>
            <person name="Wegmann U."/>
            <person name="Louis P."/>
            <person name="Goesmann A."/>
            <person name="Henrissat B."/>
            <person name="Duncan S.H."/>
            <person name="Flint H.J."/>
        </authorList>
    </citation>
    <scope>NUCLEOTIDE SEQUENCE</scope>
    <source>
        <strain evidence="4">CECT 7703</strain>
    </source>
</reference>
<keyword evidence="5" id="KW-1185">Reference proteome</keyword>
<dbReference type="Pfam" id="PF03403">
    <property type="entry name" value="PAF-AH_p_II"/>
    <property type="match status" value="1"/>
</dbReference>
<dbReference type="PANTHER" id="PTHR10272:SF0">
    <property type="entry name" value="PLATELET-ACTIVATING FACTOR ACETYLHYDROLASE"/>
    <property type="match status" value="1"/>
</dbReference>
<proteinExistence type="predicted"/>
<dbReference type="EMBL" id="JAUFPU010000003">
    <property type="protein sequence ID" value="MDN3575861.1"/>
    <property type="molecule type" value="Genomic_DNA"/>
</dbReference>
<name>A0ABT8B2G6_9NEIS</name>
<comment type="caution">
    <text evidence="4">The sequence shown here is derived from an EMBL/GenBank/DDBJ whole genome shotgun (WGS) entry which is preliminary data.</text>
</comment>
<evidence type="ECO:0000313" key="4">
    <source>
        <dbReference type="EMBL" id="MDN3575861.1"/>
    </source>
</evidence>
<dbReference type="PANTHER" id="PTHR10272">
    <property type="entry name" value="PLATELET-ACTIVATING FACTOR ACETYLHYDROLASE"/>
    <property type="match status" value="1"/>
</dbReference>
<evidence type="ECO:0000256" key="1">
    <source>
        <dbReference type="ARBA" id="ARBA00022801"/>
    </source>
</evidence>
<keyword evidence="1" id="KW-0378">Hydrolase</keyword>
<keyword evidence="3" id="KW-0443">Lipid metabolism</keyword>
<evidence type="ECO:0000256" key="3">
    <source>
        <dbReference type="ARBA" id="ARBA00023098"/>
    </source>
</evidence>
<evidence type="ECO:0008006" key="6">
    <source>
        <dbReference type="Google" id="ProtNLM"/>
    </source>
</evidence>
<gene>
    <name evidence="4" type="ORF">QWZ03_03630</name>
</gene>
<sequence>MSHADTGHYLGRTYYQKFAAMRPPLLAYPLMLFALLLCSPLHAAVQTLETNWYDPVRQRSIPLKAYLPEGKAPAPTILFSHGLGGSRDAAVDWVSYWAEHGFTVLVLQHPGSDASVWQDKPAKDRRANLRHAATAHQLLERLRDVSFVIDYLVEHRQDAVASRVDLLRLGASGHSFGAVTTQGLAGERYPMVGLRFADPRPLAFLAFSPSLRNDRERRHSQMIRPMLLITGTDDQDPLHAERTPADRAALLDHLPPGDKYRLVLDGADHAFLGGQQRGKVNGDATAQRKLVQEASLQFWRAYLLNDTQAQQWLKQAAPGTTRQLNASWATR</sequence>
<dbReference type="SUPFAM" id="SSF53474">
    <property type="entry name" value="alpha/beta-Hydrolases"/>
    <property type="match status" value="1"/>
</dbReference>
<dbReference type="Proteomes" id="UP001180081">
    <property type="component" value="Unassembled WGS sequence"/>
</dbReference>
<dbReference type="InterPro" id="IPR029058">
    <property type="entry name" value="AB_hydrolase_fold"/>
</dbReference>